<sequence length="433" mass="48534">MGIQTGNDIESSIMENIPVGLYYYCIPRNRIGEATYLGFVDTIQSLTYNPFIEVSDMNTIIECSFDVDRYGTPKGGIPKCYRMLFLDTIDKLLKQINVFPSSDPTMATFEPKLFCFPFRYFMITDYMNNPLIIKPELCENHTLKLKVKATNVAMESKYNLYVEGYKGDYNGNLNGMVNNSPLMLPVLSSAYSQFLATSSASFHQGNINAMMENDLTLKQGLSNNSLNYQRSTIGNVLGGGASAIGAVASLFTGNALGVANGAMGIAQAGINQHFDRLSNNLANSQLNERNKLSNFEVSSMANAKVTDLINTPNSIKTSGNDTLFNLVNSNRKVDIIEFGLDFRYKHRIHDYFVKYGYKVNKWETINVNSRKYFNFIKTNTCNIVGEKIPHEYLEEIKDIFNRGLTVWHVDNGAVVGEYSVTQIQGNTEVYSNE</sequence>
<feature type="domain" description="Tail knob protein gp9 C-terminal" evidence="1">
    <location>
        <begin position="109"/>
        <end position="411"/>
    </location>
</feature>
<organism evidence="2">
    <name type="scientific">Podoviridae sp. ctack17</name>
    <dbReference type="NCBI Taxonomy" id="2825260"/>
    <lineage>
        <taxon>Viruses</taxon>
        <taxon>Duplodnaviria</taxon>
        <taxon>Heunggongvirae</taxon>
        <taxon>Uroviricota</taxon>
        <taxon>Caudoviricetes</taxon>
    </lineage>
</organism>
<evidence type="ECO:0000313" key="2">
    <source>
        <dbReference type="EMBL" id="DAE12047.1"/>
    </source>
</evidence>
<name>A0A8S5PYC7_9CAUD</name>
<evidence type="ECO:0000259" key="1">
    <source>
        <dbReference type="Pfam" id="PF20934"/>
    </source>
</evidence>
<protein>
    <submittedName>
        <fullName evidence="2">Major tail protein</fullName>
    </submittedName>
</protein>
<reference evidence="2" key="1">
    <citation type="journal article" date="2021" name="Proc. Natl. Acad. Sci. U.S.A.">
        <title>A Catalog of Tens of Thousands of Viruses from Human Metagenomes Reveals Hidden Associations with Chronic Diseases.</title>
        <authorList>
            <person name="Tisza M.J."/>
            <person name="Buck C.B."/>
        </authorList>
    </citation>
    <scope>NUCLEOTIDE SEQUENCE</scope>
    <source>
        <strain evidence="2">Ctack17</strain>
    </source>
</reference>
<proteinExistence type="predicted"/>
<dbReference type="EMBL" id="BK015542">
    <property type="protein sequence ID" value="DAE12047.1"/>
    <property type="molecule type" value="Genomic_DNA"/>
</dbReference>
<dbReference type="Pfam" id="PF20934">
    <property type="entry name" value="phi29_gp9_C"/>
    <property type="match status" value="1"/>
</dbReference>
<dbReference type="InterPro" id="IPR048710">
    <property type="entry name" value="Gp9_C"/>
</dbReference>
<accession>A0A8S5PYC7</accession>